<evidence type="ECO:0000256" key="1">
    <source>
        <dbReference type="SAM" id="MobiDB-lite"/>
    </source>
</evidence>
<dbReference type="EMBL" id="JAIWYP010000001">
    <property type="protein sequence ID" value="KAH3897956.1"/>
    <property type="molecule type" value="Genomic_DNA"/>
</dbReference>
<name>A0A9D4NNZ5_DREPO</name>
<accession>A0A9D4NNZ5</accession>
<organism evidence="2 3">
    <name type="scientific">Dreissena polymorpha</name>
    <name type="common">Zebra mussel</name>
    <name type="synonym">Mytilus polymorpha</name>
    <dbReference type="NCBI Taxonomy" id="45954"/>
    <lineage>
        <taxon>Eukaryota</taxon>
        <taxon>Metazoa</taxon>
        <taxon>Spiralia</taxon>
        <taxon>Lophotrochozoa</taxon>
        <taxon>Mollusca</taxon>
        <taxon>Bivalvia</taxon>
        <taxon>Autobranchia</taxon>
        <taxon>Heteroconchia</taxon>
        <taxon>Euheterodonta</taxon>
        <taxon>Imparidentia</taxon>
        <taxon>Neoheterodontei</taxon>
        <taxon>Myida</taxon>
        <taxon>Dreissenoidea</taxon>
        <taxon>Dreissenidae</taxon>
        <taxon>Dreissena</taxon>
    </lineage>
</organism>
<reference evidence="2" key="1">
    <citation type="journal article" date="2019" name="bioRxiv">
        <title>The Genome of the Zebra Mussel, Dreissena polymorpha: A Resource for Invasive Species Research.</title>
        <authorList>
            <person name="McCartney M.A."/>
            <person name="Auch B."/>
            <person name="Kono T."/>
            <person name="Mallez S."/>
            <person name="Zhang Y."/>
            <person name="Obille A."/>
            <person name="Becker A."/>
            <person name="Abrahante J.E."/>
            <person name="Garbe J."/>
            <person name="Badalamenti J.P."/>
            <person name="Herman A."/>
            <person name="Mangelson H."/>
            <person name="Liachko I."/>
            <person name="Sullivan S."/>
            <person name="Sone E.D."/>
            <person name="Koren S."/>
            <person name="Silverstein K.A.T."/>
            <person name="Beckman K.B."/>
            <person name="Gohl D.M."/>
        </authorList>
    </citation>
    <scope>NUCLEOTIDE SEQUENCE</scope>
    <source>
        <strain evidence="2">Duluth1</strain>
        <tissue evidence="2">Whole animal</tissue>
    </source>
</reference>
<evidence type="ECO:0000313" key="3">
    <source>
        <dbReference type="Proteomes" id="UP000828390"/>
    </source>
</evidence>
<comment type="caution">
    <text evidence="2">The sequence shown here is derived from an EMBL/GenBank/DDBJ whole genome shotgun (WGS) entry which is preliminary data.</text>
</comment>
<gene>
    <name evidence="2" type="ORF">DPMN_022152</name>
</gene>
<protein>
    <submittedName>
        <fullName evidence="2">Uncharacterized protein</fullName>
    </submittedName>
</protein>
<evidence type="ECO:0000313" key="2">
    <source>
        <dbReference type="EMBL" id="KAH3897956.1"/>
    </source>
</evidence>
<sequence>MIIANDEDDDVDDNDDNDNDDDYDDGDGGGGGGDDDGDDGDDGDGDGGGGDDDGGGGGNDDGDDDDDDDDGDDCHDSDGYTSLCGGIRQPKQNKRISRSAAARRNESMPLCGGKSHFAAKISNCPLRHAAIRHMMPSRCAS</sequence>
<dbReference type="Proteomes" id="UP000828390">
    <property type="component" value="Unassembled WGS sequence"/>
</dbReference>
<keyword evidence="3" id="KW-1185">Reference proteome</keyword>
<reference evidence="2" key="2">
    <citation type="submission" date="2020-11" db="EMBL/GenBank/DDBJ databases">
        <authorList>
            <person name="McCartney M.A."/>
            <person name="Auch B."/>
            <person name="Kono T."/>
            <person name="Mallez S."/>
            <person name="Becker A."/>
            <person name="Gohl D.M."/>
            <person name="Silverstein K.A.T."/>
            <person name="Koren S."/>
            <person name="Bechman K.B."/>
            <person name="Herman A."/>
            <person name="Abrahante J.E."/>
            <person name="Garbe J."/>
        </authorList>
    </citation>
    <scope>NUCLEOTIDE SEQUENCE</scope>
    <source>
        <strain evidence="2">Duluth1</strain>
        <tissue evidence="2">Whole animal</tissue>
    </source>
</reference>
<feature type="compositionally biased region" description="Acidic residues" evidence="1">
    <location>
        <begin position="1"/>
        <end position="75"/>
    </location>
</feature>
<proteinExistence type="predicted"/>
<dbReference type="AlphaFoldDB" id="A0A9D4NNZ5"/>
<feature type="region of interest" description="Disordered" evidence="1">
    <location>
        <begin position="1"/>
        <end position="107"/>
    </location>
</feature>